<dbReference type="AlphaFoldDB" id="A0A1Z5S720"/>
<organism evidence="2 3">
    <name type="scientific">Sorghum bicolor</name>
    <name type="common">Sorghum</name>
    <name type="synonym">Sorghum vulgare</name>
    <dbReference type="NCBI Taxonomy" id="4558"/>
    <lineage>
        <taxon>Eukaryota</taxon>
        <taxon>Viridiplantae</taxon>
        <taxon>Streptophyta</taxon>
        <taxon>Embryophyta</taxon>
        <taxon>Tracheophyta</taxon>
        <taxon>Spermatophyta</taxon>
        <taxon>Magnoliopsida</taxon>
        <taxon>Liliopsida</taxon>
        <taxon>Poales</taxon>
        <taxon>Poaceae</taxon>
        <taxon>PACMAD clade</taxon>
        <taxon>Panicoideae</taxon>
        <taxon>Andropogonodae</taxon>
        <taxon>Andropogoneae</taxon>
        <taxon>Sorghinae</taxon>
        <taxon>Sorghum</taxon>
    </lineage>
</organism>
<dbReference type="OMA" id="HDNIGER"/>
<dbReference type="Gramene" id="OQU91606">
    <property type="protein sequence ID" value="OQU91606"/>
    <property type="gene ID" value="SORBI_3001G212701"/>
</dbReference>
<reference evidence="2 3" key="1">
    <citation type="journal article" date="2009" name="Nature">
        <title>The Sorghum bicolor genome and the diversification of grasses.</title>
        <authorList>
            <person name="Paterson A.H."/>
            <person name="Bowers J.E."/>
            <person name="Bruggmann R."/>
            <person name="Dubchak I."/>
            <person name="Grimwood J."/>
            <person name="Gundlach H."/>
            <person name="Haberer G."/>
            <person name="Hellsten U."/>
            <person name="Mitros T."/>
            <person name="Poliakov A."/>
            <person name="Schmutz J."/>
            <person name="Spannagl M."/>
            <person name="Tang H."/>
            <person name="Wang X."/>
            <person name="Wicker T."/>
            <person name="Bharti A.K."/>
            <person name="Chapman J."/>
            <person name="Feltus F.A."/>
            <person name="Gowik U."/>
            <person name="Grigoriev I.V."/>
            <person name="Lyons E."/>
            <person name="Maher C.A."/>
            <person name="Martis M."/>
            <person name="Narechania A."/>
            <person name="Otillar R.P."/>
            <person name="Penning B.W."/>
            <person name="Salamov A.A."/>
            <person name="Wang Y."/>
            <person name="Zhang L."/>
            <person name="Carpita N.C."/>
            <person name="Freeling M."/>
            <person name="Gingle A.R."/>
            <person name="Hash C.T."/>
            <person name="Keller B."/>
            <person name="Klein P."/>
            <person name="Kresovich S."/>
            <person name="McCann M.C."/>
            <person name="Ming R."/>
            <person name="Peterson D.G."/>
            <person name="Mehboob-ur-Rahman"/>
            <person name="Ware D."/>
            <person name="Westhoff P."/>
            <person name="Mayer K.F."/>
            <person name="Messing J."/>
            <person name="Rokhsar D.S."/>
        </authorList>
    </citation>
    <scope>NUCLEOTIDE SEQUENCE [LARGE SCALE GENOMIC DNA]</scope>
    <source>
        <strain evidence="3">cv. BTx623</strain>
    </source>
</reference>
<feature type="region of interest" description="Disordered" evidence="1">
    <location>
        <begin position="204"/>
        <end position="229"/>
    </location>
</feature>
<keyword evidence="3" id="KW-1185">Reference proteome</keyword>
<dbReference type="EMBL" id="CM000760">
    <property type="protein sequence ID" value="OQU91606.1"/>
    <property type="molecule type" value="Genomic_DNA"/>
</dbReference>
<evidence type="ECO:0000256" key="1">
    <source>
        <dbReference type="SAM" id="MobiDB-lite"/>
    </source>
</evidence>
<feature type="compositionally biased region" description="Basic and acidic residues" evidence="1">
    <location>
        <begin position="214"/>
        <end position="229"/>
    </location>
</feature>
<feature type="compositionally biased region" description="Gly residues" evidence="1">
    <location>
        <begin position="204"/>
        <end position="213"/>
    </location>
</feature>
<reference evidence="3" key="2">
    <citation type="journal article" date="2018" name="Plant J.">
        <title>The Sorghum bicolor reference genome: improved assembly, gene annotations, a transcriptome atlas, and signatures of genome organization.</title>
        <authorList>
            <person name="McCormick R.F."/>
            <person name="Truong S.K."/>
            <person name="Sreedasyam A."/>
            <person name="Jenkins J."/>
            <person name="Shu S."/>
            <person name="Sims D."/>
            <person name="Kennedy M."/>
            <person name="Amirebrahimi M."/>
            <person name="Weers B.D."/>
            <person name="McKinley B."/>
            <person name="Mattison A."/>
            <person name="Morishige D.T."/>
            <person name="Grimwood J."/>
            <person name="Schmutz J."/>
            <person name="Mullet J.E."/>
        </authorList>
    </citation>
    <scope>NUCLEOTIDE SEQUENCE [LARGE SCALE GENOMIC DNA]</scope>
    <source>
        <strain evidence="3">cv. BTx623</strain>
    </source>
</reference>
<evidence type="ECO:0000313" key="2">
    <source>
        <dbReference type="EMBL" id="OQU91606.1"/>
    </source>
</evidence>
<protein>
    <submittedName>
        <fullName evidence="2">Uncharacterized protein</fullName>
    </submittedName>
</protein>
<accession>A0A1Z5S720</accession>
<name>A0A1Z5S720_SORBI</name>
<dbReference type="InParanoid" id="A0A1Z5S720"/>
<dbReference type="Proteomes" id="UP000000768">
    <property type="component" value="Chromosome 1"/>
</dbReference>
<evidence type="ECO:0000313" key="3">
    <source>
        <dbReference type="Proteomes" id="UP000000768"/>
    </source>
</evidence>
<gene>
    <name evidence="2" type="ORF">SORBI_3001G212701</name>
</gene>
<sequence length="304" mass="31365">MALLGLKEAPPLCLVSTGRKSPYHCKHDRSIEFILFQDDRNLFSSSNTNSRLRRIRALPPLIIRIISGQLKAADGARVVKLKPRHDAVGVVDVLAGHLLGHLPRREILLADGALSALRSCNHGVSHDNIGERGEGRLGSRRRAVAVGVVLGELLDELFEEDAEDGGDVVGLGRGGRGGGGRGREGRGPAGAGCCWGGGGGGGVAASGDRGGGGEGEREGERDEGGGRDGDLLDEVAVALGARELTGGGGGDRDEDGAVALVAEVLLARGGGVVGGGWSRHGGARRSRGGGWIGIFFFFPRSRSI</sequence>
<proteinExistence type="predicted"/>